<name>A0A9P5XVG5_9AGAR</name>
<keyword evidence="1" id="KW-0812">Transmembrane</keyword>
<evidence type="ECO:0000313" key="3">
    <source>
        <dbReference type="Proteomes" id="UP000807353"/>
    </source>
</evidence>
<keyword evidence="3" id="KW-1185">Reference proteome</keyword>
<feature type="transmembrane region" description="Helical" evidence="1">
    <location>
        <begin position="12"/>
        <end position="32"/>
    </location>
</feature>
<keyword evidence="1" id="KW-1133">Transmembrane helix</keyword>
<proteinExistence type="predicted"/>
<evidence type="ECO:0000256" key="1">
    <source>
        <dbReference type="SAM" id="Phobius"/>
    </source>
</evidence>
<organism evidence="2 3">
    <name type="scientific">Collybia nuda</name>
    <dbReference type="NCBI Taxonomy" id="64659"/>
    <lineage>
        <taxon>Eukaryota</taxon>
        <taxon>Fungi</taxon>
        <taxon>Dikarya</taxon>
        <taxon>Basidiomycota</taxon>
        <taxon>Agaricomycotina</taxon>
        <taxon>Agaricomycetes</taxon>
        <taxon>Agaricomycetidae</taxon>
        <taxon>Agaricales</taxon>
        <taxon>Tricholomatineae</taxon>
        <taxon>Clitocybaceae</taxon>
        <taxon>Collybia</taxon>
    </lineage>
</organism>
<gene>
    <name evidence="2" type="ORF">BDZ94DRAFT_1313891</name>
</gene>
<reference evidence="2" key="1">
    <citation type="submission" date="2020-11" db="EMBL/GenBank/DDBJ databases">
        <authorList>
            <consortium name="DOE Joint Genome Institute"/>
            <person name="Ahrendt S."/>
            <person name="Riley R."/>
            <person name="Andreopoulos W."/>
            <person name="Labutti K."/>
            <person name="Pangilinan J."/>
            <person name="Ruiz-Duenas F.J."/>
            <person name="Barrasa J.M."/>
            <person name="Sanchez-Garcia M."/>
            <person name="Camarero S."/>
            <person name="Miyauchi S."/>
            <person name="Serrano A."/>
            <person name="Linde D."/>
            <person name="Babiker R."/>
            <person name="Drula E."/>
            <person name="Ayuso-Fernandez I."/>
            <person name="Pacheco R."/>
            <person name="Padilla G."/>
            <person name="Ferreira P."/>
            <person name="Barriuso J."/>
            <person name="Kellner H."/>
            <person name="Castanera R."/>
            <person name="Alfaro M."/>
            <person name="Ramirez L."/>
            <person name="Pisabarro A.G."/>
            <person name="Kuo A."/>
            <person name="Tritt A."/>
            <person name="Lipzen A."/>
            <person name="He G."/>
            <person name="Yan M."/>
            <person name="Ng V."/>
            <person name="Cullen D."/>
            <person name="Martin F."/>
            <person name="Rosso M.-N."/>
            <person name="Henrissat B."/>
            <person name="Hibbett D."/>
            <person name="Martinez A.T."/>
            <person name="Grigoriev I.V."/>
        </authorList>
    </citation>
    <scope>NUCLEOTIDE SEQUENCE</scope>
    <source>
        <strain evidence="2">CBS 247.69</strain>
    </source>
</reference>
<dbReference type="EMBL" id="MU150359">
    <property type="protein sequence ID" value="KAF9457774.1"/>
    <property type="molecule type" value="Genomic_DNA"/>
</dbReference>
<comment type="caution">
    <text evidence="2">The sequence shown here is derived from an EMBL/GenBank/DDBJ whole genome shotgun (WGS) entry which is preliminary data.</text>
</comment>
<keyword evidence="1" id="KW-0472">Membrane</keyword>
<accession>A0A9P5XVG5</accession>
<dbReference type="AlphaFoldDB" id="A0A9P5XVG5"/>
<sequence>MPTHTTTSQPSVPSFITLLFAIYFISTLWILIRSLEDIEDIRRLSAIILQESENSKWFKIRSVFPSQSPEADYGTVLDPQRFVAANNACHFNTWYRFRCENPDEEAARVKHLRLLNDRLRLSIPPVDWSNEPYSYDRNWCEDPLDERERIERVRRKVQLELQRERTWGAKLHRAL</sequence>
<dbReference type="Proteomes" id="UP000807353">
    <property type="component" value="Unassembled WGS sequence"/>
</dbReference>
<evidence type="ECO:0000313" key="2">
    <source>
        <dbReference type="EMBL" id="KAF9457774.1"/>
    </source>
</evidence>
<protein>
    <submittedName>
        <fullName evidence="2">Uncharacterized protein</fullName>
    </submittedName>
</protein>